<sequence>MSLPANFGRAVDLSGLGKPAQPKPAAIAGKEVTPANLTAEFLPLSKTKPVILICWSQRSPESLTVVEVLSKLQSESLDTWALGTVNVDTETQVAQALQARTVPYAVAIVAEQLVPLFEQIYPEAQIKLVIEKVLALAGEQGVGSAPVEQIEPEEDEALAALEKGDFVTAEAAYRKLLARKPHDNFAKLGLAQTQLLIRTASLDPASVVAAATQQPENVDIQIQCADIEISAGEVDSAFKRLLTCVRSLSGDEQTKAKNHLLELFSLVDPADPRLVQARKALASALF</sequence>
<dbReference type="Gene3D" id="3.40.30.10">
    <property type="entry name" value="Glutaredoxin"/>
    <property type="match status" value="1"/>
</dbReference>
<accession>A0A6J6WKD0</accession>
<dbReference type="InterPro" id="IPR036249">
    <property type="entry name" value="Thioredoxin-like_sf"/>
</dbReference>
<dbReference type="EMBL" id="CAFBNH010000007">
    <property type="protein sequence ID" value="CAB4950434.1"/>
    <property type="molecule type" value="Genomic_DNA"/>
</dbReference>
<name>A0A6J6WKD0_9ZZZZ</name>
<dbReference type="EMBL" id="CAFBLD010000006">
    <property type="protein sequence ID" value="CAB4870053.1"/>
    <property type="molecule type" value="Genomic_DNA"/>
</dbReference>
<gene>
    <name evidence="2" type="ORF">UFOPK2510_01358</name>
    <name evidence="3" type="ORF">UFOPK2718_00742</name>
    <name evidence="4" type="ORF">UFOPK2936_01127</name>
    <name evidence="5" type="ORF">UFOPK3328_00996</name>
    <name evidence="6" type="ORF">UFOPK3779_01165</name>
    <name evidence="7" type="ORF">UFOPK3913_01414</name>
    <name evidence="1" type="ORF">UFOPK4107_01093</name>
    <name evidence="8" type="ORF">UFOPK4403_00910</name>
</gene>
<evidence type="ECO:0000313" key="8">
    <source>
        <dbReference type="EMBL" id="CAB5073262.1"/>
    </source>
</evidence>
<evidence type="ECO:0000313" key="6">
    <source>
        <dbReference type="EMBL" id="CAB4950434.1"/>
    </source>
</evidence>
<dbReference type="SUPFAM" id="SSF52833">
    <property type="entry name" value="Thioredoxin-like"/>
    <property type="match status" value="1"/>
</dbReference>
<dbReference type="EMBL" id="CAESAE010000006">
    <property type="protein sequence ID" value="CAB4342002.1"/>
    <property type="molecule type" value="Genomic_DNA"/>
</dbReference>
<evidence type="ECO:0000313" key="5">
    <source>
        <dbReference type="EMBL" id="CAB4870053.1"/>
    </source>
</evidence>
<evidence type="ECO:0000313" key="2">
    <source>
        <dbReference type="EMBL" id="CAB4701740.1"/>
    </source>
</evidence>
<dbReference type="Pfam" id="PF14561">
    <property type="entry name" value="TPR_20"/>
    <property type="match status" value="1"/>
</dbReference>
<protein>
    <submittedName>
        <fullName evidence="4">Unannotated protein</fullName>
    </submittedName>
</protein>
<dbReference type="InterPro" id="IPR011990">
    <property type="entry name" value="TPR-like_helical_dom_sf"/>
</dbReference>
<dbReference type="SUPFAM" id="SSF48452">
    <property type="entry name" value="TPR-like"/>
    <property type="match status" value="1"/>
</dbReference>
<evidence type="ECO:0000313" key="4">
    <source>
        <dbReference type="EMBL" id="CAB4783765.1"/>
    </source>
</evidence>
<dbReference type="EMBL" id="CAFBOC010000019">
    <property type="protein sequence ID" value="CAB4985249.1"/>
    <property type="molecule type" value="Genomic_DNA"/>
</dbReference>
<proteinExistence type="predicted"/>
<dbReference type="Gene3D" id="1.25.40.10">
    <property type="entry name" value="Tetratricopeptide repeat domain"/>
    <property type="match status" value="1"/>
</dbReference>
<organism evidence="4">
    <name type="scientific">freshwater metagenome</name>
    <dbReference type="NCBI Taxonomy" id="449393"/>
    <lineage>
        <taxon>unclassified sequences</taxon>
        <taxon>metagenomes</taxon>
        <taxon>ecological metagenomes</taxon>
    </lineage>
</organism>
<evidence type="ECO:0000313" key="3">
    <source>
        <dbReference type="EMBL" id="CAB4724052.1"/>
    </source>
</evidence>
<dbReference type="EMBL" id="CAFBQX010000004">
    <property type="protein sequence ID" value="CAB5073262.1"/>
    <property type="molecule type" value="Genomic_DNA"/>
</dbReference>
<evidence type="ECO:0000313" key="7">
    <source>
        <dbReference type="EMBL" id="CAB4985249.1"/>
    </source>
</evidence>
<dbReference type="EMBL" id="CAEZYM010000006">
    <property type="protein sequence ID" value="CAB4724052.1"/>
    <property type="molecule type" value="Genomic_DNA"/>
</dbReference>
<reference evidence="4" key="1">
    <citation type="submission" date="2020-05" db="EMBL/GenBank/DDBJ databases">
        <authorList>
            <person name="Chiriac C."/>
            <person name="Salcher M."/>
            <person name="Ghai R."/>
            <person name="Kavagutti S V."/>
        </authorList>
    </citation>
    <scope>NUCLEOTIDE SEQUENCE</scope>
</reference>
<evidence type="ECO:0000313" key="1">
    <source>
        <dbReference type="EMBL" id="CAB4342002.1"/>
    </source>
</evidence>
<dbReference type="AlphaFoldDB" id="A0A6J6WKD0"/>
<dbReference type="EMBL" id="CAEZZW010000006">
    <property type="protein sequence ID" value="CAB4783765.1"/>
    <property type="molecule type" value="Genomic_DNA"/>
</dbReference>
<dbReference type="EMBL" id="CAEZXO010000010">
    <property type="protein sequence ID" value="CAB4701740.1"/>
    <property type="molecule type" value="Genomic_DNA"/>
</dbReference>